<evidence type="ECO:0000313" key="3">
    <source>
        <dbReference type="EMBL" id="ADP35423.1"/>
    </source>
</evidence>
<feature type="region of interest" description="Disordered" evidence="1">
    <location>
        <begin position="254"/>
        <end position="280"/>
    </location>
</feature>
<keyword evidence="2" id="KW-1133">Transmembrane helix</keyword>
<dbReference type="EMBL" id="CP001840">
    <property type="protein sequence ID" value="ADP35423.1"/>
    <property type="molecule type" value="Genomic_DNA"/>
</dbReference>
<evidence type="ECO:0000256" key="2">
    <source>
        <dbReference type="SAM" id="Phobius"/>
    </source>
</evidence>
<dbReference type="KEGG" id="bbp:BBPR_0301"/>
<dbReference type="AlphaFoldDB" id="A0A0H3EAT1"/>
<gene>
    <name evidence="3" type="ordered locus">BBPR_0301</name>
</gene>
<dbReference type="Proteomes" id="UP000002312">
    <property type="component" value="Chromosome"/>
</dbReference>
<evidence type="ECO:0000256" key="1">
    <source>
        <dbReference type="SAM" id="MobiDB-lite"/>
    </source>
</evidence>
<feature type="transmembrane region" description="Helical" evidence="2">
    <location>
        <begin position="115"/>
        <end position="134"/>
    </location>
</feature>
<protein>
    <submittedName>
        <fullName evidence="3">Uncharacterized protein</fullName>
    </submittedName>
</protein>
<keyword evidence="2" id="KW-0472">Membrane</keyword>
<sequence length="280" mass="31465">MSNLTPDELARLRLKAKHGTLTPEEQRAYNDYVTEQLSAVPSPPSGAVPPKKGFKWESEKIAEWRLKARHDGLDENERLLYQDYQQTLALAEADANASGAKFTGELSERRLKKSAILRGVMSLALVVLIGMYVMTGCKLSESIFLVPYTTYEINYKLTGQLPDTKKMWSDIVDMGELLSGLPSIGGGRGWDLGSYLQNLRDSRESGRVPDYCFFDEVVSGLRGTSDMTEVRRYIWSDESLWNLGVCWAQKEDPSYDPGPYVPYDQRESTGRQTIEDLGNG</sequence>
<reference evidence="3 4" key="1">
    <citation type="journal article" date="2010" name="Proc. Natl. Acad. Sci. U.S.A.">
        <title>Genome analysis of Bifidobacterium bifidum PRL2010 reveals metabolic pathways for host-derived glycan foraging.</title>
        <authorList>
            <person name="Turroni F."/>
            <person name="Bottacini F."/>
            <person name="Foroni E."/>
            <person name="Mulder I."/>
            <person name="Kim J.H."/>
            <person name="Zomer A."/>
            <person name="Sanchez B."/>
            <person name="Bidossi A."/>
            <person name="Ferrarini A."/>
            <person name="Giubellini V."/>
            <person name="Delledonne M."/>
            <person name="Henrissat B."/>
            <person name="Coutinho P."/>
            <person name="Oggioni M."/>
            <person name="Fitzgerald G.F."/>
            <person name="Mills D."/>
            <person name="Margolles A."/>
            <person name="Kelly D."/>
            <person name="van Sinderen D."/>
            <person name="Ventura M."/>
        </authorList>
    </citation>
    <scope>NUCLEOTIDE SEQUENCE [LARGE SCALE GENOMIC DNA]</scope>
    <source>
        <strain evidence="3 4">PRL2010</strain>
    </source>
</reference>
<dbReference type="PATRIC" id="fig|702459.3.peg.315"/>
<accession>A0A0H3EAT1</accession>
<organism evidence="3 4">
    <name type="scientific">Bifidobacterium bifidum (strain PRL2010)</name>
    <dbReference type="NCBI Taxonomy" id="702459"/>
    <lineage>
        <taxon>Bacteria</taxon>
        <taxon>Bacillati</taxon>
        <taxon>Actinomycetota</taxon>
        <taxon>Actinomycetes</taxon>
        <taxon>Bifidobacteriales</taxon>
        <taxon>Bifidobacteriaceae</taxon>
        <taxon>Bifidobacterium</taxon>
    </lineage>
</organism>
<name>A0A0H3EAT1_BIFBP</name>
<keyword evidence="2" id="KW-0812">Transmembrane</keyword>
<dbReference type="HOGENOM" id="CLU_992740_0_0_11"/>
<proteinExistence type="predicted"/>
<evidence type="ECO:0000313" key="4">
    <source>
        <dbReference type="Proteomes" id="UP000002312"/>
    </source>
</evidence>
<dbReference type="RefSeq" id="WP_013389517.1">
    <property type="nucleotide sequence ID" value="NC_014638.1"/>
</dbReference>